<feature type="domain" description="A to I editase" evidence="13">
    <location>
        <begin position="120"/>
        <end position="486"/>
    </location>
</feature>
<evidence type="ECO:0000256" key="8">
    <source>
        <dbReference type="ARBA" id="ARBA00038940"/>
    </source>
</evidence>
<dbReference type="Pfam" id="PF02137">
    <property type="entry name" value="A_deamin"/>
    <property type="match status" value="1"/>
</dbReference>
<accession>A0A836H227</accession>
<evidence type="ECO:0000256" key="6">
    <source>
        <dbReference type="ARBA" id="ARBA00037784"/>
    </source>
</evidence>
<evidence type="ECO:0000256" key="3">
    <source>
        <dbReference type="ARBA" id="ARBA00022801"/>
    </source>
</evidence>
<dbReference type="PANTHER" id="PTHR46516">
    <property type="entry name" value="TRNA-SPECIFIC ADENOSINE DEAMINASE 1"/>
    <property type="match status" value="1"/>
</dbReference>
<dbReference type="PROSITE" id="PS50141">
    <property type="entry name" value="A_DEAMIN_EDITASE"/>
    <property type="match status" value="1"/>
</dbReference>
<dbReference type="KEGG" id="loi:92358299"/>
<evidence type="ECO:0000256" key="11">
    <source>
        <dbReference type="ARBA" id="ARBA00047635"/>
    </source>
</evidence>
<name>A0A836H227_9TRYP</name>
<evidence type="ECO:0000256" key="1">
    <source>
        <dbReference type="ARBA" id="ARBA00022694"/>
    </source>
</evidence>
<dbReference type="GeneID" id="92358299"/>
<gene>
    <name evidence="14" type="ORF">LSCM4_02333</name>
</gene>
<comment type="caution">
    <text evidence="14">The sequence shown here is derived from an EMBL/GenBank/DDBJ whole genome shotgun (WGS) entry which is preliminary data.</text>
</comment>
<evidence type="ECO:0000259" key="13">
    <source>
        <dbReference type="PROSITE" id="PS50141"/>
    </source>
</evidence>
<evidence type="ECO:0000313" key="15">
    <source>
        <dbReference type="Proteomes" id="UP000674143"/>
    </source>
</evidence>
<evidence type="ECO:0000256" key="2">
    <source>
        <dbReference type="ARBA" id="ARBA00022723"/>
    </source>
</evidence>
<comment type="catalytic activity">
    <reaction evidence="11">
        <text>adenosine(37) in tRNA(Ala) + H2O + H(+) = inosine(37) in tRNA(Ala) + NH4(+)</text>
        <dbReference type="Rhea" id="RHEA:50968"/>
        <dbReference type="Rhea" id="RHEA-COMP:12855"/>
        <dbReference type="Rhea" id="RHEA-COMP:12856"/>
        <dbReference type="ChEBI" id="CHEBI:15377"/>
        <dbReference type="ChEBI" id="CHEBI:15378"/>
        <dbReference type="ChEBI" id="CHEBI:28938"/>
        <dbReference type="ChEBI" id="CHEBI:74411"/>
        <dbReference type="ChEBI" id="CHEBI:82852"/>
        <dbReference type="EC" id="3.5.4.34"/>
    </reaction>
</comment>
<dbReference type="PANTHER" id="PTHR46516:SF1">
    <property type="entry name" value="TRNA-SPECIFIC ADENOSINE DEAMINASE 1"/>
    <property type="match status" value="1"/>
</dbReference>
<comment type="function">
    <text evidence="6">Specifically deaminates adenosine-37 to inosine in tRNA-Ala.</text>
</comment>
<protein>
    <recommendedName>
        <fullName evidence="9">tRNA-specific adenosine deaminase 1</fullName>
        <ecNumber evidence="8">3.5.4.34</ecNumber>
    </recommendedName>
    <alternativeName>
        <fullName evidence="10">tRNA-specific adenosine-37 deaminase</fullName>
    </alternativeName>
</protein>
<evidence type="ECO:0000256" key="9">
    <source>
        <dbReference type="ARBA" id="ARBA00040502"/>
    </source>
</evidence>
<evidence type="ECO:0000313" key="14">
    <source>
        <dbReference type="EMBL" id="KAG5468940.1"/>
    </source>
</evidence>
<keyword evidence="4" id="KW-0862">Zinc</keyword>
<comment type="cofactor">
    <cofactor evidence="5">
        <name>1D-myo-inositol hexakisphosphate</name>
        <dbReference type="ChEBI" id="CHEBI:58130"/>
    </cofactor>
</comment>
<dbReference type="Proteomes" id="UP000674143">
    <property type="component" value="Unassembled WGS sequence"/>
</dbReference>
<organism evidence="14 15">
    <name type="scientific">Leishmania orientalis</name>
    <dbReference type="NCBI Taxonomy" id="2249476"/>
    <lineage>
        <taxon>Eukaryota</taxon>
        <taxon>Discoba</taxon>
        <taxon>Euglenozoa</taxon>
        <taxon>Kinetoplastea</taxon>
        <taxon>Metakinetoplastina</taxon>
        <taxon>Trypanosomatida</taxon>
        <taxon>Trypanosomatidae</taxon>
        <taxon>Leishmaniinae</taxon>
        <taxon>Leishmania</taxon>
    </lineage>
</organism>
<dbReference type="GO" id="GO:0003723">
    <property type="term" value="F:RNA binding"/>
    <property type="evidence" value="ECO:0007669"/>
    <property type="project" value="InterPro"/>
</dbReference>
<feature type="region of interest" description="Disordered" evidence="12">
    <location>
        <begin position="56"/>
        <end position="75"/>
    </location>
</feature>
<sequence length="602" mass="65080">MEDSRASMSAEAGGQLRWIAPRLWSDTPHGAVHRAVEAQPQPLWRWLWQRALTDGERRPGPLGAEEGTPKQEASAEGKGSAIIVAAFVLSVPFLEGPCAEEAEGSEVGAKVPRRRYVCVSLGSGSRCLPAHDAPASDAGEKMKRLFELRDGHAEVMARRGFIAFLLEMANARARGGDGASADPFLRRRECDCGVATAVGVSSHPQWELREAAAVHLVCTRWMCGSLAAVAGRSGRSGHLLLRAACGCWLDSSVQSDVSERAAVRHFPTVTRVGGHTLAAHYSPLNEAAPLLYAARVKPGKGRANLSMSCTDKVWRWCALGVQGRRRASLFPVPMRLSSIHILHHPPFADAGDMQAAADDAAATLQWRSRRWWSLAGREVTPPPAPEFAFFSGEEFAVTRPLADARPRGADVSSDSSYSRSQWLCVRSVVASRKRGRDDEAGAPASANVTCSWQLYPSADEISCSLVLNTKAGLPQGMTGRALVRRCSALSGIPWQQFPLSRPWMAHRMQQLQTFHKPTALVSSSLTASANFASCSSAETYERDPYTIIPFTEGLSMNQRVHSCHLQPSGTGEDSVRLLWASSLPIDCADVLLGADENCNGSP</sequence>
<dbReference type="EC" id="3.5.4.34" evidence="8"/>
<evidence type="ECO:0000256" key="12">
    <source>
        <dbReference type="SAM" id="MobiDB-lite"/>
    </source>
</evidence>
<reference evidence="15" key="1">
    <citation type="journal article" date="2021" name="Microbiol. Resour. Announc.">
        <title>LGAAP: Leishmaniinae Genome Assembly and Annotation Pipeline.</title>
        <authorList>
            <person name="Almutairi H."/>
            <person name="Urbaniak M.D."/>
            <person name="Bates M.D."/>
            <person name="Jariyapan N."/>
            <person name="Kwakye-Nuako G."/>
            <person name="Thomaz-Soccol V."/>
            <person name="Al-Salem W.S."/>
            <person name="Dillon R.J."/>
            <person name="Bates P.A."/>
            <person name="Gatherer D."/>
        </authorList>
    </citation>
    <scope>NUCLEOTIDE SEQUENCE [LARGE SCALE GENOMIC DNA]</scope>
</reference>
<keyword evidence="1" id="KW-0819">tRNA processing</keyword>
<dbReference type="GO" id="GO:0046872">
    <property type="term" value="F:metal ion binding"/>
    <property type="evidence" value="ECO:0007669"/>
    <property type="project" value="UniProtKB-KW"/>
</dbReference>
<evidence type="ECO:0000256" key="4">
    <source>
        <dbReference type="ARBA" id="ARBA00022833"/>
    </source>
</evidence>
<dbReference type="AlphaFoldDB" id="A0A836H227"/>
<dbReference type="RefSeq" id="XP_067059917.1">
    <property type="nucleotide sequence ID" value="XM_067204365.1"/>
</dbReference>
<keyword evidence="15" id="KW-1185">Reference proteome</keyword>
<evidence type="ECO:0000256" key="7">
    <source>
        <dbReference type="ARBA" id="ARBA00038326"/>
    </source>
</evidence>
<keyword evidence="2" id="KW-0479">Metal-binding</keyword>
<comment type="similarity">
    <text evidence="7">Belongs to the ADAT1 family.</text>
</comment>
<keyword evidence="3" id="KW-0378">Hydrolase</keyword>
<proteinExistence type="inferred from homology"/>
<dbReference type="GO" id="GO:0008033">
    <property type="term" value="P:tRNA processing"/>
    <property type="evidence" value="ECO:0007669"/>
    <property type="project" value="UniProtKB-KW"/>
</dbReference>
<dbReference type="EMBL" id="JAFHLR010000033">
    <property type="protein sequence ID" value="KAG5468940.1"/>
    <property type="molecule type" value="Genomic_DNA"/>
</dbReference>
<dbReference type="InterPro" id="IPR002466">
    <property type="entry name" value="A_deamin"/>
</dbReference>
<reference evidence="15" key="2">
    <citation type="journal article" date="2021" name="Sci. Data">
        <title>Chromosome-scale genome sequencing, assembly and annotation of six genomes from subfamily Leishmaniinae.</title>
        <authorList>
            <person name="Almutairi H."/>
            <person name="Urbaniak M.D."/>
            <person name="Bates M.D."/>
            <person name="Jariyapan N."/>
            <person name="Kwakye-Nuako G."/>
            <person name="Thomaz Soccol V."/>
            <person name="Al-Salem W.S."/>
            <person name="Dillon R.J."/>
            <person name="Bates P.A."/>
            <person name="Gatherer D."/>
        </authorList>
    </citation>
    <scope>NUCLEOTIDE SEQUENCE [LARGE SCALE GENOMIC DNA]</scope>
</reference>
<dbReference type="GO" id="GO:0043829">
    <property type="term" value="F:tRNA-specific adenosine-37 deaminase activity"/>
    <property type="evidence" value="ECO:0007669"/>
    <property type="project" value="UniProtKB-EC"/>
</dbReference>
<evidence type="ECO:0000256" key="10">
    <source>
        <dbReference type="ARBA" id="ARBA00041760"/>
    </source>
</evidence>
<evidence type="ECO:0000256" key="5">
    <source>
        <dbReference type="ARBA" id="ARBA00037026"/>
    </source>
</evidence>